<feature type="signal peptide" evidence="10">
    <location>
        <begin position="1"/>
        <end position="20"/>
    </location>
</feature>
<keyword evidence="8" id="KW-0175">Coiled coil</keyword>
<dbReference type="InterPro" id="IPR009011">
    <property type="entry name" value="Man6P_isomerase_rcpt-bd_dom_sf"/>
</dbReference>
<dbReference type="InterPro" id="IPR011992">
    <property type="entry name" value="EF-hand-dom_pair"/>
</dbReference>
<dbReference type="AlphaFoldDB" id="A0A7R5KAB1"/>
<keyword evidence="4" id="KW-0256">Endoplasmic reticulum</keyword>
<feature type="chain" id="PRO_5031219968" description="Glucosidase 2 subunit beta" evidence="10">
    <location>
        <begin position="21"/>
        <end position="509"/>
    </location>
</feature>
<dbReference type="FunFam" id="2.70.130.10:FF:000014">
    <property type="entry name" value="glucosidase 2 subunit beta isoform X1"/>
    <property type="match status" value="1"/>
</dbReference>
<accession>A0A7R5KAB1</accession>
<dbReference type="Gene3D" id="4.10.400.10">
    <property type="entry name" value="Low-density Lipoprotein Receptor"/>
    <property type="match status" value="1"/>
</dbReference>
<evidence type="ECO:0000256" key="3">
    <source>
        <dbReference type="ARBA" id="ARBA00022729"/>
    </source>
</evidence>
<dbReference type="Proteomes" id="UP000504627">
    <property type="component" value="Unplaced"/>
</dbReference>
<dbReference type="CTD" id="5589"/>
<dbReference type="PROSITE" id="PS50068">
    <property type="entry name" value="LDLRA_2"/>
    <property type="match status" value="1"/>
</dbReference>
<dbReference type="Gene3D" id="2.70.130.10">
    <property type="entry name" value="Mannose-6-phosphate receptor binding domain"/>
    <property type="match status" value="1"/>
</dbReference>
<dbReference type="GO" id="GO:0006491">
    <property type="term" value="P:N-glycan processing"/>
    <property type="evidence" value="ECO:0007669"/>
    <property type="project" value="TreeGrafter"/>
</dbReference>
<protein>
    <recommendedName>
        <fullName evidence="1">Glucosidase 2 subunit beta</fullName>
    </recommendedName>
</protein>
<gene>
    <name evidence="14" type="primary">PRKCSH</name>
</gene>
<feature type="compositionally biased region" description="Pro residues" evidence="9">
    <location>
        <begin position="299"/>
        <end position="309"/>
    </location>
</feature>
<evidence type="ECO:0000256" key="1">
    <source>
        <dbReference type="ARBA" id="ARBA00022387"/>
    </source>
</evidence>
<evidence type="ECO:0000256" key="9">
    <source>
        <dbReference type="SAM" id="MobiDB-lite"/>
    </source>
</evidence>
<dbReference type="InterPro" id="IPR044865">
    <property type="entry name" value="MRH_dom"/>
</dbReference>
<dbReference type="GO" id="GO:0017177">
    <property type="term" value="C:glucosidase II complex"/>
    <property type="evidence" value="ECO:0007669"/>
    <property type="project" value="TreeGrafter"/>
</dbReference>
<dbReference type="SUPFAM" id="SSF57424">
    <property type="entry name" value="LDL receptor-like module"/>
    <property type="match status" value="1"/>
</dbReference>
<name>A0A7R5KAB1_9PASS</name>
<dbReference type="PROSITE" id="PS51914">
    <property type="entry name" value="MRH"/>
    <property type="match status" value="1"/>
</dbReference>
<dbReference type="PROSITE" id="PS00018">
    <property type="entry name" value="EF_HAND_1"/>
    <property type="match status" value="1"/>
</dbReference>
<feature type="compositionally biased region" description="Low complexity" evidence="9">
    <location>
        <begin position="211"/>
        <end position="228"/>
    </location>
</feature>
<evidence type="ECO:0000313" key="14">
    <source>
        <dbReference type="RefSeq" id="XP_039233897.1"/>
    </source>
</evidence>
<dbReference type="InParanoid" id="A0A7R5KAB1"/>
<feature type="region of interest" description="Disordered" evidence="9">
    <location>
        <begin position="186"/>
        <end position="344"/>
    </location>
</feature>
<keyword evidence="5" id="KW-0106">Calcium</keyword>
<evidence type="ECO:0000256" key="7">
    <source>
        <dbReference type="PROSITE-ProRule" id="PRU00124"/>
    </source>
</evidence>
<evidence type="ECO:0000256" key="8">
    <source>
        <dbReference type="SAM" id="Coils"/>
    </source>
</evidence>
<dbReference type="InterPro" id="IPR036607">
    <property type="entry name" value="PRKCSH"/>
</dbReference>
<proteinExistence type="predicted"/>
<dbReference type="SUPFAM" id="SSF47473">
    <property type="entry name" value="EF-hand"/>
    <property type="match status" value="1"/>
</dbReference>
<dbReference type="RefSeq" id="XP_039233897.1">
    <property type="nucleotide sequence ID" value="XM_039377963.1"/>
</dbReference>
<feature type="domain" description="EF-hand" evidence="11">
    <location>
        <begin position="219"/>
        <end position="254"/>
    </location>
</feature>
<evidence type="ECO:0000256" key="4">
    <source>
        <dbReference type="ARBA" id="ARBA00022824"/>
    </source>
</evidence>
<dbReference type="GO" id="GO:0001889">
    <property type="term" value="P:liver development"/>
    <property type="evidence" value="ECO:0007669"/>
    <property type="project" value="TreeGrafter"/>
</dbReference>
<dbReference type="InterPro" id="IPR039794">
    <property type="entry name" value="Gtb1-like"/>
</dbReference>
<evidence type="ECO:0000256" key="2">
    <source>
        <dbReference type="ARBA" id="ARBA00022723"/>
    </source>
</evidence>
<feature type="coiled-coil region" evidence="8">
    <location>
        <begin position="347"/>
        <end position="381"/>
    </location>
</feature>
<dbReference type="InterPro" id="IPR036055">
    <property type="entry name" value="LDL_receptor-like_sf"/>
</dbReference>
<dbReference type="InterPro" id="IPR018247">
    <property type="entry name" value="EF_Hand_1_Ca_BS"/>
</dbReference>
<evidence type="ECO:0000313" key="13">
    <source>
        <dbReference type="Proteomes" id="UP000504627"/>
    </source>
</evidence>
<comment type="caution">
    <text evidence="7">Lacks conserved residue(s) required for the propagation of feature annotation.</text>
</comment>
<keyword evidence="2" id="KW-0479">Metal-binding</keyword>
<feature type="compositionally biased region" description="Basic and acidic residues" evidence="9">
    <location>
        <begin position="277"/>
        <end position="291"/>
    </location>
</feature>
<dbReference type="PANTHER" id="PTHR12630:SF1">
    <property type="entry name" value="GLUCOSIDASE 2 SUBUNIT BETA"/>
    <property type="match status" value="1"/>
</dbReference>
<dbReference type="SUPFAM" id="SSF50911">
    <property type="entry name" value="Mannose 6-phosphate receptor domain"/>
    <property type="match status" value="1"/>
</dbReference>
<evidence type="ECO:0000256" key="10">
    <source>
        <dbReference type="SAM" id="SignalP"/>
    </source>
</evidence>
<dbReference type="InterPro" id="IPR002048">
    <property type="entry name" value="EF_hand_dom"/>
</dbReference>
<dbReference type="GO" id="GO:0005509">
    <property type="term" value="F:calcium ion binding"/>
    <property type="evidence" value="ECO:0007669"/>
    <property type="project" value="InterPro"/>
</dbReference>
<feature type="domain" description="MRH" evidence="12">
    <location>
        <begin position="397"/>
        <end position="498"/>
    </location>
</feature>
<dbReference type="Pfam" id="PF12999">
    <property type="entry name" value="PRKCSH-like"/>
    <property type="match status" value="1"/>
</dbReference>
<feature type="compositionally biased region" description="Basic and acidic residues" evidence="9">
    <location>
        <begin position="188"/>
        <end position="202"/>
    </location>
</feature>
<keyword evidence="13" id="KW-1185">Reference proteome</keyword>
<dbReference type="GeneID" id="113995380"/>
<organism evidence="13 14">
    <name type="scientific">Pipra filicauda</name>
    <name type="common">Wire-tailed manakin</name>
    <dbReference type="NCBI Taxonomy" id="649802"/>
    <lineage>
        <taxon>Eukaryota</taxon>
        <taxon>Metazoa</taxon>
        <taxon>Chordata</taxon>
        <taxon>Craniata</taxon>
        <taxon>Vertebrata</taxon>
        <taxon>Euteleostomi</taxon>
        <taxon>Archelosauria</taxon>
        <taxon>Archosauria</taxon>
        <taxon>Dinosauria</taxon>
        <taxon>Saurischia</taxon>
        <taxon>Theropoda</taxon>
        <taxon>Coelurosauria</taxon>
        <taxon>Aves</taxon>
        <taxon>Neognathae</taxon>
        <taxon>Neoaves</taxon>
        <taxon>Telluraves</taxon>
        <taxon>Australaves</taxon>
        <taxon>Passeriformes</taxon>
        <taxon>Pipridae</taxon>
        <taxon>Pipra</taxon>
    </lineage>
</organism>
<dbReference type="Gene3D" id="1.10.238.10">
    <property type="entry name" value="EF-hand"/>
    <property type="match status" value="1"/>
</dbReference>
<evidence type="ECO:0000259" key="12">
    <source>
        <dbReference type="PROSITE" id="PS51914"/>
    </source>
</evidence>
<sequence>MVPLPPLLLLLLLLLPPALPGPPEVTVTRPRGVALTNLPFYDPSRPFRCLDGSATVDFSWVNDDYCDCGDGSDEPGTPACPNGRFHCTNAGHRPRTIPAAHVNDGVCDCCDGTDEWDSGAGCENTCRERGRREREARQRLAALAREGFVLRQRLVQEAAEGRRDKQARLGGLQESRKELEQRVGTLRAAKEAAEGPERAARGEHRRKWGEQRAAAAAAQDEARAAEAFAELDTDGDGRLTGAELQAHPELDPDGDGTFSEAEAEALLGPGGAVDSGTFRERIWESVRERLRPRGQAEPPQTPPEPPLDETPPREEEEEEVPPPQPQEGKEPPEEEPPEEEPPYDEATQALIDAAQRARDELAEAERALKEAEDGIKALEQELGFDFGPEGEFSYLYNQCYELSTSEYVYRLCPFHRVTQRPKNGGSETNLGTWGSWAGPEGDKFSAHKYEQGMGCWQGPNRATTVRLMCGTDTALVAATEPSRCEYLLELETPAACREPPAPHDEHDEL</sequence>
<keyword evidence="6" id="KW-1015">Disulfide bond</keyword>
<dbReference type="PANTHER" id="PTHR12630">
    <property type="entry name" value="N-LINKED OLIGOSACCHARIDE PROCESSING"/>
    <property type="match status" value="1"/>
</dbReference>
<dbReference type="InterPro" id="IPR028146">
    <property type="entry name" value="PRKCSH_N"/>
</dbReference>
<dbReference type="PROSITE" id="PS50222">
    <property type="entry name" value="EF_HAND_2"/>
    <property type="match status" value="1"/>
</dbReference>
<evidence type="ECO:0000256" key="6">
    <source>
        <dbReference type="ARBA" id="ARBA00023157"/>
    </source>
</evidence>
<keyword evidence="3 10" id="KW-0732">Signal</keyword>
<evidence type="ECO:0000259" key="11">
    <source>
        <dbReference type="PROSITE" id="PS50222"/>
    </source>
</evidence>
<evidence type="ECO:0000256" key="5">
    <source>
        <dbReference type="ARBA" id="ARBA00022837"/>
    </source>
</evidence>
<dbReference type="InterPro" id="IPR002172">
    <property type="entry name" value="LDrepeatLR_classA_rpt"/>
</dbReference>
<feature type="compositionally biased region" description="Acidic residues" evidence="9">
    <location>
        <begin position="332"/>
        <end position="343"/>
    </location>
</feature>
<reference evidence="14" key="1">
    <citation type="submission" date="2025-08" db="UniProtKB">
        <authorList>
            <consortium name="RefSeq"/>
        </authorList>
    </citation>
    <scope>IDENTIFICATION</scope>
    <source>
        <tissue evidence="14">Muscle</tissue>
    </source>
</reference>
<dbReference type="Pfam" id="PF13015">
    <property type="entry name" value="PRKCSH_1"/>
    <property type="match status" value="1"/>
</dbReference>